<reference evidence="3 4" key="1">
    <citation type="journal article" date="2010" name="Nat. Biotechnol.">
        <title>Genome sequence of the model mushroom Schizophyllum commune.</title>
        <authorList>
            <person name="Ohm R.A."/>
            <person name="de Jong J.F."/>
            <person name="Lugones L.G."/>
            <person name="Aerts A."/>
            <person name="Kothe E."/>
            <person name="Stajich J.E."/>
            <person name="de Vries R.P."/>
            <person name="Record E."/>
            <person name="Levasseur A."/>
            <person name="Baker S.E."/>
            <person name="Bartholomew K.A."/>
            <person name="Coutinho P.M."/>
            <person name="Erdmann S."/>
            <person name="Fowler T.J."/>
            <person name="Gathman A.C."/>
            <person name="Lombard V."/>
            <person name="Henrissat B."/>
            <person name="Knabe N."/>
            <person name="Kuees U."/>
            <person name="Lilly W.W."/>
            <person name="Lindquist E."/>
            <person name="Lucas S."/>
            <person name="Magnuson J.K."/>
            <person name="Piumi F."/>
            <person name="Raudaskoski M."/>
            <person name="Salamov A."/>
            <person name="Schmutz J."/>
            <person name="Schwarze F.W.M.R."/>
            <person name="vanKuyk P.A."/>
            <person name="Horton J.S."/>
            <person name="Grigoriev I.V."/>
            <person name="Woesten H.A.B."/>
        </authorList>
    </citation>
    <scope>NUCLEOTIDE SEQUENCE [LARGE SCALE GENOMIC DNA]</scope>
    <source>
        <strain evidence="4">H4-8 / FGSC 9210</strain>
    </source>
</reference>
<dbReference type="OMA" id="RWPRKDE"/>
<dbReference type="VEuPathDB" id="FungiDB:SCHCODRAFT_02615259"/>
<dbReference type="AlphaFoldDB" id="D8PZZ8"/>
<dbReference type="Pfam" id="PF10444">
    <property type="entry name" value="Nbl1_Borealin_N"/>
    <property type="match status" value="1"/>
</dbReference>
<dbReference type="InParanoid" id="D8PZZ8"/>
<feature type="compositionally biased region" description="Basic and acidic residues" evidence="1">
    <location>
        <begin position="85"/>
        <end position="108"/>
    </location>
</feature>
<evidence type="ECO:0000313" key="4">
    <source>
        <dbReference type="Proteomes" id="UP000007431"/>
    </source>
</evidence>
<proteinExistence type="predicted"/>
<dbReference type="eggNOG" id="ENOG502S9QE">
    <property type="taxonomic scope" value="Eukaryota"/>
</dbReference>
<accession>D8PZZ8</accession>
<dbReference type="GeneID" id="9585480"/>
<evidence type="ECO:0000259" key="2">
    <source>
        <dbReference type="Pfam" id="PF10444"/>
    </source>
</evidence>
<dbReference type="RefSeq" id="XP_003033850.1">
    <property type="nucleotide sequence ID" value="XM_003033804.1"/>
</dbReference>
<dbReference type="Proteomes" id="UP000007431">
    <property type="component" value="Unassembled WGS sequence"/>
</dbReference>
<dbReference type="EMBL" id="GL377304">
    <property type="protein sequence ID" value="EFI98947.1"/>
    <property type="molecule type" value="Genomic_DNA"/>
</dbReference>
<protein>
    <recommendedName>
        <fullName evidence="2">Borealin N-terminal domain-containing protein</fullName>
    </recommendedName>
</protein>
<dbReference type="HOGENOM" id="CLU_041191_0_0_1"/>
<dbReference type="InterPro" id="IPR018851">
    <property type="entry name" value="Borealin_N"/>
</dbReference>
<sequence>MGDYTEQINKQIVIENFEFEVEQRTEEMRRWLQLSIDQFRQHQENLIGRIPKHVRNMTLRELRDKYNGDMQAATIGGPMERLQEVGGREREELNKKRKWVEEDNEARKNARLHSPVKKPPPSNVRRTPMRHATPHKPPFVPARNPSPSKPSLYSKQRVPSSSTFNPTLNLPPKTPLYPGSTSRSGAPDAMPPPSGTRTLKRVKSNILIRADPTHSRSNSQTDVTAPAGKNTAATSQATTTLLDPSTVPTTTPRLTRTRSVITLATTDGHVLEFDPLMNSPSDLEALEGITNSAKREARKEMTRLVSATMEKWKIT</sequence>
<feature type="region of interest" description="Disordered" evidence="1">
    <location>
        <begin position="85"/>
        <end position="235"/>
    </location>
</feature>
<organism evidence="4">
    <name type="scientific">Schizophyllum commune (strain H4-8 / FGSC 9210)</name>
    <name type="common">Split gill fungus</name>
    <dbReference type="NCBI Taxonomy" id="578458"/>
    <lineage>
        <taxon>Eukaryota</taxon>
        <taxon>Fungi</taxon>
        <taxon>Dikarya</taxon>
        <taxon>Basidiomycota</taxon>
        <taxon>Agaricomycotina</taxon>
        <taxon>Agaricomycetes</taxon>
        <taxon>Agaricomycetidae</taxon>
        <taxon>Agaricales</taxon>
        <taxon>Schizophyllaceae</taxon>
        <taxon>Schizophyllum</taxon>
    </lineage>
</organism>
<feature type="domain" description="Borealin N-terminal" evidence="2">
    <location>
        <begin position="10"/>
        <end position="65"/>
    </location>
</feature>
<name>D8PZZ8_SCHCM</name>
<gene>
    <name evidence="3" type="ORF">SCHCODRAFT_233441</name>
</gene>
<evidence type="ECO:0000313" key="3">
    <source>
        <dbReference type="EMBL" id="EFI98947.1"/>
    </source>
</evidence>
<dbReference type="KEGG" id="scm:SCHCO_02615259"/>
<keyword evidence="4" id="KW-1185">Reference proteome</keyword>
<evidence type="ECO:0000256" key="1">
    <source>
        <dbReference type="SAM" id="MobiDB-lite"/>
    </source>
</evidence>
<dbReference type="Gene3D" id="6.10.250.1900">
    <property type="match status" value="1"/>
</dbReference>
<feature type="compositionally biased region" description="Polar residues" evidence="1">
    <location>
        <begin position="145"/>
        <end position="162"/>
    </location>
</feature>